<comment type="caution">
    <text evidence="6">The sequence shown here is derived from an EMBL/GenBank/DDBJ whole genome shotgun (WGS) entry which is preliminary data.</text>
</comment>
<evidence type="ECO:0000313" key="6">
    <source>
        <dbReference type="EMBL" id="MBP2375185.1"/>
    </source>
</evidence>
<evidence type="ECO:0000256" key="4">
    <source>
        <dbReference type="HAMAP-Rule" id="MF_01812"/>
    </source>
</evidence>
<feature type="active site" description="Proton donor" evidence="4">
    <location>
        <position position="147"/>
    </location>
</feature>
<dbReference type="InterPro" id="IPR022902">
    <property type="entry name" value="NAcTrfase_Eis"/>
</dbReference>
<name>A0ABS4WG59_9MICC</name>
<dbReference type="RefSeq" id="WP_209908485.1">
    <property type="nucleotide sequence ID" value="NZ_BAAAMI010000008.1"/>
</dbReference>
<gene>
    <name evidence="6" type="ORF">JOF46_003097</name>
</gene>
<dbReference type="Gene3D" id="3.40.630.30">
    <property type="match status" value="2"/>
</dbReference>
<proteinExistence type="inferred from homology"/>
<feature type="binding site" evidence="4">
    <location>
        <begin position="142"/>
        <end position="143"/>
    </location>
    <ligand>
        <name>acetyl-CoA</name>
        <dbReference type="ChEBI" id="CHEBI:57288"/>
    </ligand>
</feature>
<protein>
    <submittedName>
        <fullName evidence="6">Acetyltransferase</fullName>
    </submittedName>
</protein>
<keyword evidence="7" id="KW-1185">Reference proteome</keyword>
<dbReference type="HAMAP" id="MF_01812">
    <property type="entry name" value="Eis"/>
    <property type="match status" value="1"/>
</dbReference>
<dbReference type="InterPro" id="IPR025559">
    <property type="entry name" value="Eis_dom"/>
</dbReference>
<dbReference type="PANTHER" id="PTHR37817:SF1">
    <property type="entry name" value="N-ACETYLTRANSFERASE EIS"/>
    <property type="match status" value="1"/>
</dbReference>
<keyword evidence="3 4" id="KW-0012">Acyltransferase</keyword>
<comment type="similarity">
    <text evidence="1 4">Belongs to the acetyltransferase Eis family.</text>
</comment>
<evidence type="ECO:0000256" key="2">
    <source>
        <dbReference type="ARBA" id="ARBA00022679"/>
    </source>
</evidence>
<feature type="domain" description="N-acetyltransferase" evidence="5">
    <location>
        <begin position="38"/>
        <end position="176"/>
    </location>
</feature>
<evidence type="ECO:0000313" key="7">
    <source>
        <dbReference type="Proteomes" id="UP000766570"/>
    </source>
</evidence>
<dbReference type="Pfam" id="PF13530">
    <property type="entry name" value="SCP2_2"/>
    <property type="match status" value="1"/>
</dbReference>
<feature type="binding site" evidence="4">
    <location>
        <begin position="114"/>
        <end position="119"/>
    </location>
    <ligand>
        <name>acetyl-CoA</name>
        <dbReference type="ChEBI" id="CHEBI:57288"/>
    </ligand>
</feature>
<dbReference type="Gene3D" id="3.30.1050.10">
    <property type="entry name" value="SCP2 sterol-binding domain"/>
    <property type="match status" value="1"/>
</dbReference>
<evidence type="ECO:0000256" key="1">
    <source>
        <dbReference type="ARBA" id="ARBA00009213"/>
    </source>
</evidence>
<keyword evidence="2 4" id="KW-0808">Transferase</keyword>
<dbReference type="Proteomes" id="UP000766570">
    <property type="component" value="Unassembled WGS sequence"/>
</dbReference>
<sequence>MLGGHLRIGNVAVERGADTDVASPGYAAWVNGVWEGFYHYKPASDGQLEQMLQSHQADERVLTAVWDDSRPRDLVDPLVPVATYGTFAKTLNIGAAVVPAHLVTSVTVRPTHRRRGILRELMSADLSRAKQAGYPVAALTASEATIYGRFGFGRVTETQTLHLDVRGDVRFHAPATGSMVQLAPGKLAGIANGVFERFHSTRRGSVGRQEAYLRHATGAWGEEGPEPEPKLRAAVYLDGSGEIQGYVTYVFGGWDPKPITLKVRDLVAATEVARREIFRFLASFDLIESVSCPFAAANDPLPWALENPARVGFSEREHGLWVRVLDVPAAFDAREYRGTGSFTLAVTDPLGLADGRYGLEIRDGRATVTALAEASPADATCDVVALAPLLLGSCDTAGLIAAGLLEPSSHTSVAALAALLDLPGVPHAINGF</sequence>
<dbReference type="InterPro" id="IPR016181">
    <property type="entry name" value="Acyl_CoA_acyltransferase"/>
</dbReference>
<dbReference type="Pfam" id="PF17668">
    <property type="entry name" value="Acetyltransf_17"/>
    <property type="match status" value="1"/>
</dbReference>
<dbReference type="SUPFAM" id="SSF55718">
    <property type="entry name" value="SCP-like"/>
    <property type="match status" value="1"/>
</dbReference>
<accession>A0ABS4WG59</accession>
<dbReference type="InterPro" id="IPR051554">
    <property type="entry name" value="Acetyltransferase_Eis"/>
</dbReference>
<dbReference type="InterPro" id="IPR041380">
    <property type="entry name" value="Acetyltransf_17"/>
</dbReference>
<evidence type="ECO:0000259" key="5">
    <source>
        <dbReference type="PROSITE" id="PS51186"/>
    </source>
</evidence>
<reference evidence="6 7" key="1">
    <citation type="submission" date="2021-03" db="EMBL/GenBank/DDBJ databases">
        <title>Sequencing the genomes of 1000 actinobacteria strains.</title>
        <authorList>
            <person name="Klenk H.-P."/>
        </authorList>
    </citation>
    <scope>NUCLEOTIDE SEQUENCE [LARGE SCALE GENOMIC DNA]</scope>
    <source>
        <strain evidence="6 7">DSM 15454</strain>
    </source>
</reference>
<dbReference type="SUPFAM" id="SSF55729">
    <property type="entry name" value="Acyl-CoA N-acyltransferases (Nat)"/>
    <property type="match status" value="1"/>
</dbReference>
<organism evidence="6 7">
    <name type="scientific">Paeniglutamicibacter psychrophenolicus</name>
    <dbReference type="NCBI Taxonomy" id="257454"/>
    <lineage>
        <taxon>Bacteria</taxon>
        <taxon>Bacillati</taxon>
        <taxon>Actinomycetota</taxon>
        <taxon>Actinomycetes</taxon>
        <taxon>Micrococcales</taxon>
        <taxon>Micrococcaceae</taxon>
        <taxon>Paeniglutamicibacter</taxon>
    </lineage>
</organism>
<comment type="subunit">
    <text evidence="4">Homohexamer; trimer of dimers.</text>
</comment>
<feature type="binding site" evidence="4">
    <location>
        <begin position="106"/>
        <end position="108"/>
    </location>
    <ligand>
        <name>acetyl-CoA</name>
        <dbReference type="ChEBI" id="CHEBI:57288"/>
    </ligand>
</feature>
<dbReference type="InterPro" id="IPR000182">
    <property type="entry name" value="GNAT_dom"/>
</dbReference>
<dbReference type="PANTHER" id="PTHR37817">
    <property type="entry name" value="N-ACETYLTRANSFERASE EIS"/>
    <property type="match status" value="1"/>
</dbReference>
<dbReference type="EMBL" id="JAGIOE010000001">
    <property type="protein sequence ID" value="MBP2375185.1"/>
    <property type="molecule type" value="Genomic_DNA"/>
</dbReference>
<feature type="active site" description="Proton acceptor; via carboxylate" evidence="4">
    <location>
        <position position="432"/>
    </location>
</feature>
<evidence type="ECO:0000256" key="3">
    <source>
        <dbReference type="ARBA" id="ARBA00023315"/>
    </source>
</evidence>
<dbReference type="Pfam" id="PF13527">
    <property type="entry name" value="Acetyltransf_9"/>
    <property type="match status" value="1"/>
</dbReference>
<dbReference type="InterPro" id="IPR036527">
    <property type="entry name" value="SCP2_sterol-bd_dom_sf"/>
</dbReference>
<dbReference type="PROSITE" id="PS51186">
    <property type="entry name" value="GNAT"/>
    <property type="match status" value="1"/>
</dbReference>